<feature type="binding site" evidence="3">
    <location>
        <position position="416"/>
    </location>
    <ligand>
        <name>ATP</name>
        <dbReference type="ChEBI" id="CHEBI:30616"/>
    </ligand>
</feature>
<keyword evidence="2 3" id="KW-0067">ATP-binding</keyword>
<gene>
    <name evidence="6" type="ORF">SeLEV6574_g02891</name>
</gene>
<dbReference type="PROSITE" id="PS00107">
    <property type="entry name" value="PROTEIN_KINASE_ATP"/>
    <property type="match status" value="1"/>
</dbReference>
<sequence length="690" mass="74890">MEHPTRPPIPTIFSTTTLHGRVSVTQDGPMSAPKDDGYGSYASPALMKPRQPARPTASMASLETVVIPSGSSRPSVSGPLSHAALDEDLCSQKLSTLDAENATFVDSRVLSSLDASLPSPPIFQTAAPSSSSLPPYAFHRDASIGLLPGSEAGDADTIVPAPTRPPPPPPCAPTTMPPKCTGGAYAASPSNASFDDDLSSAMLRSMHMAAPLVSSTTDASDARALPKPCAPGPRKALGWSARLSGLAGPLNLVHTFRQQFHHAAHPPVDGSAAAHAAGQPAPISMAVPTQPAHIPTKSPQQWRRLIHGNNRVAPPINDKLKLQIDAPADKPSARDQAGAPTPTPTPTPAAQEEVTLLSVEDVDDDYSGSKSNNAKRVKCPAFDAKYKTIRKLGSGGHSTVRLAHLVSDASTNVVCKFIRASSVWHWHRPSPTRPKIPLEIHVMRQLAASQYPPHPAIVRYIEHFEYQSRYIITMESLGDDWVDLYDYVEAHGPVREDWARDIFRQIVDAIEFVHSLGYCHNDVKDENIMINTKTRHVKIIDFGSATPLTPGQTASLFYGTKKFAAPEAIQGLPYYPEAQEVWALGALLYVLLFKMDPFRGDREIIDMDIGRRIERLRQLAISSNGADGTAISDAAAAACKAMLHKDWSKRVRIRDIKKLAFLNTESHGRRHSDKHVPTLESLDEDDEWEM</sequence>
<dbReference type="AlphaFoldDB" id="A0A507D6M5"/>
<keyword evidence="1 3" id="KW-0547">Nucleotide-binding</keyword>
<dbReference type="GO" id="GO:0005829">
    <property type="term" value="C:cytosol"/>
    <property type="evidence" value="ECO:0007669"/>
    <property type="project" value="TreeGrafter"/>
</dbReference>
<feature type="compositionally biased region" description="Acidic residues" evidence="4">
    <location>
        <begin position="681"/>
        <end position="690"/>
    </location>
</feature>
<feature type="region of interest" description="Disordered" evidence="4">
    <location>
        <begin position="149"/>
        <end position="169"/>
    </location>
</feature>
<dbReference type="SUPFAM" id="SSF56112">
    <property type="entry name" value="Protein kinase-like (PK-like)"/>
    <property type="match status" value="1"/>
</dbReference>
<evidence type="ECO:0000256" key="1">
    <source>
        <dbReference type="ARBA" id="ARBA00022741"/>
    </source>
</evidence>
<proteinExistence type="predicted"/>
<comment type="caution">
    <text evidence="6">The sequence shown here is derived from an EMBL/GenBank/DDBJ whole genome shotgun (WGS) entry which is preliminary data.</text>
</comment>
<dbReference type="GO" id="GO:0005634">
    <property type="term" value="C:nucleus"/>
    <property type="evidence" value="ECO:0007669"/>
    <property type="project" value="TreeGrafter"/>
</dbReference>
<evidence type="ECO:0000256" key="2">
    <source>
        <dbReference type="ARBA" id="ARBA00022840"/>
    </source>
</evidence>
<dbReference type="PROSITE" id="PS00108">
    <property type="entry name" value="PROTEIN_KINASE_ST"/>
    <property type="match status" value="1"/>
</dbReference>
<evidence type="ECO:0000313" key="6">
    <source>
        <dbReference type="EMBL" id="TPX46985.1"/>
    </source>
</evidence>
<feature type="domain" description="Protein kinase" evidence="5">
    <location>
        <begin position="386"/>
        <end position="662"/>
    </location>
</feature>
<dbReference type="EMBL" id="QEAM01000088">
    <property type="protein sequence ID" value="TPX46985.1"/>
    <property type="molecule type" value="Genomic_DNA"/>
</dbReference>
<dbReference type="GO" id="GO:0045719">
    <property type="term" value="P:negative regulation of glycogen biosynthetic process"/>
    <property type="evidence" value="ECO:0007669"/>
    <property type="project" value="TreeGrafter"/>
</dbReference>
<accession>A0A507D6M5</accession>
<reference evidence="6 7" key="1">
    <citation type="journal article" date="2019" name="Sci. Rep.">
        <title>Comparative genomics of chytrid fungi reveal insights into the obligate biotrophic and pathogenic lifestyle of Synchytrium endobioticum.</title>
        <authorList>
            <person name="van de Vossenberg B.T.L.H."/>
            <person name="Warris S."/>
            <person name="Nguyen H.D.T."/>
            <person name="van Gent-Pelzer M.P.E."/>
            <person name="Joly D.L."/>
            <person name="van de Geest H.C."/>
            <person name="Bonants P.J.M."/>
            <person name="Smith D.S."/>
            <person name="Levesque C.A."/>
            <person name="van der Lee T.A.J."/>
        </authorList>
    </citation>
    <scope>NUCLEOTIDE SEQUENCE [LARGE SCALE GENOMIC DNA]</scope>
    <source>
        <strain evidence="6 7">LEV6574</strain>
    </source>
</reference>
<evidence type="ECO:0000256" key="4">
    <source>
        <dbReference type="SAM" id="MobiDB-lite"/>
    </source>
</evidence>
<evidence type="ECO:0000313" key="7">
    <source>
        <dbReference type="Proteomes" id="UP000320475"/>
    </source>
</evidence>
<feature type="region of interest" description="Disordered" evidence="4">
    <location>
        <begin position="23"/>
        <end position="60"/>
    </location>
</feature>
<name>A0A507D6M5_9FUNG</name>
<dbReference type="PROSITE" id="PS50011">
    <property type="entry name" value="PROTEIN_KINASE_DOM"/>
    <property type="match status" value="1"/>
</dbReference>
<dbReference type="InterPro" id="IPR000719">
    <property type="entry name" value="Prot_kinase_dom"/>
</dbReference>
<evidence type="ECO:0000259" key="5">
    <source>
        <dbReference type="PROSITE" id="PS50011"/>
    </source>
</evidence>
<organism evidence="6 7">
    <name type="scientific">Synchytrium endobioticum</name>
    <dbReference type="NCBI Taxonomy" id="286115"/>
    <lineage>
        <taxon>Eukaryota</taxon>
        <taxon>Fungi</taxon>
        <taxon>Fungi incertae sedis</taxon>
        <taxon>Chytridiomycota</taxon>
        <taxon>Chytridiomycota incertae sedis</taxon>
        <taxon>Chytridiomycetes</taxon>
        <taxon>Synchytriales</taxon>
        <taxon>Synchytriaceae</taxon>
        <taxon>Synchytrium</taxon>
    </lineage>
</organism>
<dbReference type="OrthoDB" id="10252171at2759"/>
<dbReference type="Gene3D" id="3.30.200.20">
    <property type="entry name" value="Phosphorylase Kinase, domain 1"/>
    <property type="match status" value="1"/>
</dbReference>
<dbReference type="InterPro" id="IPR017441">
    <property type="entry name" value="Protein_kinase_ATP_BS"/>
</dbReference>
<dbReference type="Proteomes" id="UP000320475">
    <property type="component" value="Unassembled WGS sequence"/>
</dbReference>
<dbReference type="PANTHER" id="PTHR24346:SF51">
    <property type="entry name" value="PAS DOMAIN-CONTAINING SERINE_THREONINE-PROTEIN KINASE"/>
    <property type="match status" value="1"/>
</dbReference>
<dbReference type="GO" id="GO:0005524">
    <property type="term" value="F:ATP binding"/>
    <property type="evidence" value="ECO:0007669"/>
    <property type="project" value="UniProtKB-UniRule"/>
</dbReference>
<feature type="region of interest" description="Disordered" evidence="4">
    <location>
        <begin position="669"/>
        <end position="690"/>
    </location>
</feature>
<dbReference type="SMART" id="SM00220">
    <property type="entry name" value="S_TKc"/>
    <property type="match status" value="1"/>
</dbReference>
<dbReference type="InterPro" id="IPR008271">
    <property type="entry name" value="Ser/Thr_kinase_AS"/>
</dbReference>
<dbReference type="GO" id="GO:0035556">
    <property type="term" value="P:intracellular signal transduction"/>
    <property type="evidence" value="ECO:0007669"/>
    <property type="project" value="TreeGrafter"/>
</dbReference>
<dbReference type="Pfam" id="PF00069">
    <property type="entry name" value="Pkinase"/>
    <property type="match status" value="1"/>
</dbReference>
<dbReference type="Gene3D" id="1.10.510.10">
    <property type="entry name" value="Transferase(Phosphotransferase) domain 1"/>
    <property type="match status" value="1"/>
</dbReference>
<feature type="region of interest" description="Disordered" evidence="4">
    <location>
        <begin position="329"/>
        <end position="350"/>
    </location>
</feature>
<dbReference type="GO" id="GO:0004674">
    <property type="term" value="F:protein serine/threonine kinase activity"/>
    <property type="evidence" value="ECO:0007669"/>
    <property type="project" value="TreeGrafter"/>
</dbReference>
<evidence type="ECO:0000256" key="3">
    <source>
        <dbReference type="PROSITE-ProRule" id="PRU10141"/>
    </source>
</evidence>
<protein>
    <recommendedName>
        <fullName evidence="5">Protein kinase domain-containing protein</fullName>
    </recommendedName>
</protein>
<dbReference type="PANTHER" id="PTHR24346">
    <property type="entry name" value="MAP/MICROTUBULE AFFINITY-REGULATING KINASE"/>
    <property type="match status" value="1"/>
</dbReference>
<dbReference type="InterPro" id="IPR011009">
    <property type="entry name" value="Kinase-like_dom_sf"/>
</dbReference>
<dbReference type="VEuPathDB" id="FungiDB:SeMB42_g02998"/>